<comment type="caution">
    <text evidence="10">The sequence shown here is derived from an EMBL/GenBank/DDBJ whole genome shotgun (WGS) entry which is preliminary data.</text>
</comment>
<dbReference type="GO" id="GO:0000287">
    <property type="term" value="F:magnesium ion binding"/>
    <property type="evidence" value="ECO:0007669"/>
    <property type="project" value="InterPro"/>
</dbReference>
<sequence length="323" mass="35126">MFIDEVTISVFAGNGGKGAVAFNKNLMSLGPTGGSGGKGGSIYAYGVSDLSALQQFRHKKVLRAQHGMNAKEQFRDGHDGEDLIINVPVGTVIQNLTDRNNVEIVKIGEHVLLAKGGNGGKGNFLFRSSKNTTPMQFQQGLPGEEFKLRLELKLIADIGLVGLPNAGKSSLLNELTSAKSRVADYPFTTLEPNLGVYYELVIADIPGLIEGSSGGKGLGIKFLRHIERVGIIFHLISAESDTPAEDYKVIRKELGDYNKALLDKPEYLFLSKSDSASPLAIKKKLATLKKLNSNVIAISILDDERLKEVKDILNKIKEEKYRS</sequence>
<dbReference type="Pfam" id="PF01018">
    <property type="entry name" value="GTP1_OBG"/>
    <property type="match status" value="1"/>
</dbReference>
<dbReference type="PROSITE" id="PS51710">
    <property type="entry name" value="G_OBG"/>
    <property type="match status" value="1"/>
</dbReference>
<dbReference type="Pfam" id="PF01926">
    <property type="entry name" value="MMR_HSR1"/>
    <property type="match status" value="1"/>
</dbReference>
<dbReference type="SUPFAM" id="SSF82051">
    <property type="entry name" value="Obg GTP-binding protein N-terminal domain"/>
    <property type="match status" value="1"/>
</dbReference>
<dbReference type="NCBIfam" id="NF008956">
    <property type="entry name" value="PRK12299.1"/>
    <property type="match status" value="1"/>
</dbReference>
<dbReference type="InterPro" id="IPR014100">
    <property type="entry name" value="GTP-bd_Obg/CgtA"/>
</dbReference>
<reference evidence="10 11" key="1">
    <citation type="journal article" date="2016" name="Nat. Commun.">
        <title>Thousands of microbial genomes shed light on interconnected biogeochemical processes in an aquifer system.</title>
        <authorList>
            <person name="Anantharaman K."/>
            <person name="Brown C.T."/>
            <person name="Hug L.A."/>
            <person name="Sharon I."/>
            <person name="Castelle C.J."/>
            <person name="Probst A.J."/>
            <person name="Thomas B.C."/>
            <person name="Singh A."/>
            <person name="Wilkins M.J."/>
            <person name="Karaoz U."/>
            <person name="Brodie E.L."/>
            <person name="Williams K.H."/>
            <person name="Hubbard S.S."/>
            <person name="Banfield J.F."/>
        </authorList>
    </citation>
    <scope>NUCLEOTIDE SEQUENCE [LARGE SCALE GENOMIC DNA]</scope>
</reference>
<feature type="binding site" evidence="7">
    <location>
        <begin position="204"/>
        <end position="207"/>
    </location>
    <ligand>
        <name>GTP</name>
        <dbReference type="ChEBI" id="CHEBI:37565"/>
    </ligand>
</feature>
<evidence type="ECO:0000313" key="11">
    <source>
        <dbReference type="Proteomes" id="UP000176273"/>
    </source>
</evidence>
<feature type="binding site" evidence="7">
    <location>
        <position position="189"/>
    </location>
    <ligand>
        <name>Mg(2+)</name>
        <dbReference type="ChEBI" id="CHEBI:18420"/>
    </ligand>
</feature>
<evidence type="ECO:0000256" key="2">
    <source>
        <dbReference type="ARBA" id="ARBA00022490"/>
    </source>
</evidence>
<dbReference type="InterPro" id="IPR027417">
    <property type="entry name" value="P-loop_NTPase"/>
</dbReference>
<comment type="subunit">
    <text evidence="7">Monomer.</text>
</comment>
<dbReference type="InterPro" id="IPR036726">
    <property type="entry name" value="GTP1_OBG_dom_sf"/>
</dbReference>
<feature type="binding site" evidence="7">
    <location>
        <begin position="187"/>
        <end position="191"/>
    </location>
    <ligand>
        <name>GTP</name>
        <dbReference type="ChEBI" id="CHEBI:37565"/>
    </ligand>
</feature>
<dbReference type="Gene3D" id="2.70.210.12">
    <property type="entry name" value="GTP1/OBG domain"/>
    <property type="match status" value="1"/>
</dbReference>
<evidence type="ECO:0000256" key="4">
    <source>
        <dbReference type="ARBA" id="ARBA00022801"/>
    </source>
</evidence>
<dbReference type="PANTHER" id="PTHR11702">
    <property type="entry name" value="DEVELOPMENTALLY REGULATED GTP-BINDING PROTEIN-RELATED"/>
    <property type="match status" value="1"/>
</dbReference>
<feature type="domain" description="Obg" evidence="9">
    <location>
        <begin position="1"/>
        <end position="155"/>
    </location>
</feature>
<dbReference type="NCBIfam" id="TIGR02729">
    <property type="entry name" value="Obg_CgtA"/>
    <property type="match status" value="1"/>
</dbReference>
<dbReference type="GO" id="GO:0005525">
    <property type="term" value="F:GTP binding"/>
    <property type="evidence" value="ECO:0007669"/>
    <property type="project" value="UniProtKB-UniRule"/>
</dbReference>
<evidence type="ECO:0000256" key="7">
    <source>
        <dbReference type="HAMAP-Rule" id="MF_01454"/>
    </source>
</evidence>
<dbReference type="PROSITE" id="PS51883">
    <property type="entry name" value="OBG"/>
    <property type="match status" value="1"/>
</dbReference>
<keyword evidence="6 7" id="KW-0342">GTP-binding</keyword>
<keyword evidence="7" id="KW-0479">Metal-binding</keyword>
<keyword evidence="3 7" id="KW-0547">Nucleotide-binding</keyword>
<comment type="cofactor">
    <cofactor evidence="7">
        <name>Mg(2+)</name>
        <dbReference type="ChEBI" id="CHEBI:18420"/>
    </cofactor>
</comment>
<dbReference type="InterPro" id="IPR006169">
    <property type="entry name" value="GTP1_OBG_dom"/>
</dbReference>
<organism evidence="10 11">
    <name type="scientific">Candidatus Jorgensenbacteria bacterium GWA1_54_12</name>
    <dbReference type="NCBI Taxonomy" id="1798468"/>
    <lineage>
        <taxon>Bacteria</taxon>
        <taxon>Candidatus Joergenseniibacteriota</taxon>
    </lineage>
</organism>
<proteinExistence type="inferred from homology"/>
<dbReference type="EC" id="3.6.5.-" evidence="7"/>
<protein>
    <recommendedName>
        <fullName evidence="7">GTPase Obg</fullName>
        <ecNumber evidence="7">3.6.5.-</ecNumber>
    </recommendedName>
    <alternativeName>
        <fullName evidence="7">GTP-binding protein Obg</fullName>
    </alternativeName>
</protein>
<keyword evidence="4 7" id="KW-0378">Hydrolase</keyword>
<dbReference type="PRINTS" id="PR00326">
    <property type="entry name" value="GTP1OBG"/>
</dbReference>
<feature type="binding site" evidence="7">
    <location>
        <begin position="271"/>
        <end position="274"/>
    </location>
    <ligand>
        <name>GTP</name>
        <dbReference type="ChEBI" id="CHEBI:37565"/>
    </ligand>
</feature>
<comment type="similarity">
    <text evidence="1 7">Belongs to the TRAFAC class OBG-HflX-like GTPase superfamily. OBG GTPase family.</text>
</comment>
<dbReference type="PANTHER" id="PTHR11702:SF31">
    <property type="entry name" value="MITOCHONDRIAL RIBOSOME-ASSOCIATED GTPASE 2"/>
    <property type="match status" value="1"/>
</dbReference>
<dbReference type="GO" id="GO:0042254">
    <property type="term" value="P:ribosome biogenesis"/>
    <property type="evidence" value="ECO:0007669"/>
    <property type="project" value="UniProtKB-UniRule"/>
</dbReference>
<dbReference type="AlphaFoldDB" id="A0A1F6BIF0"/>
<dbReference type="NCBIfam" id="TIGR00231">
    <property type="entry name" value="small_GTP"/>
    <property type="match status" value="1"/>
</dbReference>
<dbReference type="Proteomes" id="UP000176273">
    <property type="component" value="Unassembled WGS sequence"/>
</dbReference>
<feature type="domain" description="OBG-type G" evidence="8">
    <location>
        <begin position="156"/>
        <end position="318"/>
    </location>
</feature>
<keyword evidence="2 7" id="KW-0963">Cytoplasm</keyword>
<evidence type="ECO:0000313" key="10">
    <source>
        <dbReference type="EMBL" id="OGG36719.1"/>
    </source>
</evidence>
<evidence type="ECO:0000256" key="6">
    <source>
        <dbReference type="ARBA" id="ARBA00023134"/>
    </source>
</evidence>
<gene>
    <name evidence="7" type="primary">obg</name>
    <name evidence="10" type="ORF">A2110_00065</name>
</gene>
<feature type="binding site" evidence="7">
    <location>
        <position position="169"/>
    </location>
    <ligand>
        <name>Mg(2+)</name>
        <dbReference type="ChEBI" id="CHEBI:18420"/>
    </ligand>
</feature>
<evidence type="ECO:0000259" key="8">
    <source>
        <dbReference type="PROSITE" id="PS51710"/>
    </source>
</evidence>
<dbReference type="CDD" id="cd01898">
    <property type="entry name" value="Obg"/>
    <property type="match status" value="1"/>
</dbReference>
<dbReference type="InterPro" id="IPR031167">
    <property type="entry name" value="G_OBG"/>
</dbReference>
<dbReference type="Gene3D" id="3.40.50.300">
    <property type="entry name" value="P-loop containing nucleotide triphosphate hydrolases"/>
    <property type="match status" value="1"/>
</dbReference>
<feature type="binding site" evidence="7">
    <location>
        <begin position="299"/>
        <end position="301"/>
    </location>
    <ligand>
        <name>GTP</name>
        <dbReference type="ChEBI" id="CHEBI:37565"/>
    </ligand>
</feature>
<dbReference type="STRING" id="1798468.A2110_00065"/>
<evidence type="ECO:0000256" key="1">
    <source>
        <dbReference type="ARBA" id="ARBA00007699"/>
    </source>
</evidence>
<keyword evidence="5 7" id="KW-0460">Magnesium</keyword>
<dbReference type="EMBL" id="MFKH01000017">
    <property type="protein sequence ID" value="OGG36719.1"/>
    <property type="molecule type" value="Genomic_DNA"/>
</dbReference>
<dbReference type="InterPro" id="IPR006073">
    <property type="entry name" value="GTP-bd"/>
</dbReference>
<evidence type="ECO:0000259" key="9">
    <source>
        <dbReference type="PROSITE" id="PS51883"/>
    </source>
</evidence>
<name>A0A1F6BIF0_9BACT</name>
<comment type="subcellular location">
    <subcellularLocation>
        <location evidence="7">Cytoplasm</location>
    </subcellularLocation>
</comment>
<dbReference type="InterPro" id="IPR045086">
    <property type="entry name" value="OBG_GTPase"/>
</dbReference>
<dbReference type="PIRSF" id="PIRSF002401">
    <property type="entry name" value="GTP_bd_Obg/CgtA"/>
    <property type="match status" value="1"/>
</dbReference>
<accession>A0A1F6BIF0</accession>
<evidence type="ECO:0000256" key="5">
    <source>
        <dbReference type="ARBA" id="ARBA00022842"/>
    </source>
</evidence>
<dbReference type="GO" id="GO:0003924">
    <property type="term" value="F:GTPase activity"/>
    <property type="evidence" value="ECO:0007669"/>
    <property type="project" value="UniProtKB-UniRule"/>
</dbReference>
<feature type="binding site" evidence="7">
    <location>
        <begin position="162"/>
        <end position="169"/>
    </location>
    <ligand>
        <name>GTP</name>
        <dbReference type="ChEBI" id="CHEBI:37565"/>
    </ligand>
</feature>
<comment type="function">
    <text evidence="7">An essential GTPase which binds GTP, GDP and possibly (p)ppGpp with moderate affinity, with high nucleotide exchange rates and a fairly low GTP hydrolysis rate. Plays a role in control of the cell cycle, stress response, ribosome biogenesis and in those bacteria that undergo differentiation, in morphogenesis control.</text>
</comment>
<dbReference type="FunFam" id="2.70.210.12:FF:000001">
    <property type="entry name" value="GTPase Obg"/>
    <property type="match status" value="1"/>
</dbReference>
<evidence type="ECO:0000256" key="3">
    <source>
        <dbReference type="ARBA" id="ARBA00022741"/>
    </source>
</evidence>
<dbReference type="HAMAP" id="MF_01454">
    <property type="entry name" value="GTPase_Obg"/>
    <property type="match status" value="1"/>
</dbReference>
<dbReference type="InterPro" id="IPR005225">
    <property type="entry name" value="Small_GTP-bd"/>
</dbReference>
<dbReference type="GO" id="GO:0005737">
    <property type="term" value="C:cytoplasm"/>
    <property type="evidence" value="ECO:0007669"/>
    <property type="project" value="UniProtKB-SubCell"/>
</dbReference>
<dbReference type="SUPFAM" id="SSF52540">
    <property type="entry name" value="P-loop containing nucleoside triphosphate hydrolases"/>
    <property type="match status" value="1"/>
</dbReference>